<evidence type="ECO:0000259" key="3">
    <source>
        <dbReference type="Pfam" id="PF00884"/>
    </source>
</evidence>
<dbReference type="InterPro" id="IPR017850">
    <property type="entry name" value="Alkaline_phosphatase_core_sf"/>
</dbReference>
<evidence type="ECO:0000313" key="4">
    <source>
        <dbReference type="EMBL" id="MCM2370986.1"/>
    </source>
</evidence>
<gene>
    <name evidence="4" type="ORF">NB063_10235</name>
</gene>
<keyword evidence="2" id="KW-0378">Hydrolase</keyword>
<comment type="caution">
    <text evidence="4">The sequence shown here is derived from an EMBL/GenBank/DDBJ whole genome shotgun (WGS) entry which is preliminary data.</text>
</comment>
<organism evidence="4 5">
    <name type="scientific">Aporhodopirellula aestuarii</name>
    <dbReference type="NCBI Taxonomy" id="2950107"/>
    <lineage>
        <taxon>Bacteria</taxon>
        <taxon>Pseudomonadati</taxon>
        <taxon>Planctomycetota</taxon>
        <taxon>Planctomycetia</taxon>
        <taxon>Pirellulales</taxon>
        <taxon>Pirellulaceae</taxon>
        <taxon>Aporhodopirellula</taxon>
    </lineage>
</organism>
<feature type="domain" description="Sulfatase N-terminal" evidence="3">
    <location>
        <begin position="37"/>
        <end position="403"/>
    </location>
</feature>
<keyword evidence="5" id="KW-1185">Reference proteome</keyword>
<reference evidence="4 5" key="1">
    <citation type="journal article" date="2022" name="Syst. Appl. Microbiol.">
        <title>Rhodopirellula aestuarii sp. nov., a novel member of the genus Rhodopirellula isolated from brackish sediments collected in the Tagus River estuary, Portugal.</title>
        <authorList>
            <person name="Vitorino I.R."/>
            <person name="Klimek D."/>
            <person name="Calusinska M."/>
            <person name="Lobo-da-Cunha A."/>
            <person name="Vasconcelos V."/>
            <person name="Lage O.M."/>
        </authorList>
    </citation>
    <scope>NUCLEOTIDE SEQUENCE [LARGE SCALE GENOMIC DNA]</scope>
    <source>
        <strain evidence="4 5">ICT_H3.1</strain>
    </source>
</reference>
<dbReference type="PANTHER" id="PTHR42693:SF53">
    <property type="entry name" value="ENDO-4-O-SULFATASE"/>
    <property type="match status" value="1"/>
</dbReference>
<sequence>MFYINGNCENGMVHRFIGPVIITLLASFASSLEATPPNVVVMMADDLGYSDLGCYGGEIETPHIDELASQGVRFSHFRASPMCVTSRIAFLSGMPFHRAGGNAYSHSMPLPTLLQNAGYRTMMTGKWHAGTPDPRSRDLFHRAFGFLSGMTDCFIGADDWFIDDQPFRDFGPEFYSTDAFADKSIEFMKEAVHLQEPFFMYVAFNAPHHPCQAPKRLVDKYLKRYEQGYERIREARRERQIEIGLIDAHTELAEVDEATRQWDELTPHRKRVEAGRMAAYAAAVDGVDSAVGRIMDYLRSEGIDQNTLVVFLSDNGGDYNNGGIDQDEKQIAWAPHGNPSSSNGWASVKATPFRYYKHACHEGGIATPMIVRWPAGVEHDGDTIVRSPVSITDFYPTFLELAEAEYPKTHREQELRSLTGASLVPLLRTDGSRAAKPDFQHYHFSRAWIEDEWKVVSLYDGPWQLFNLKNDRTERHDLAAQEPERLEMMVNRWVEEAVRSGVPEASARPLPHQNGWGWHRLKMVCPHLEALSPANSSTSDSATISVSMRFSKTIDFAGSEGKSIRLYSVSDEANLIWQASPDEHHQAQGTMELVFDDIPKLEPDQAYFFLWDPGWIRVGDRPVGALNDGAFWWRFRTPGE</sequence>
<dbReference type="InterPro" id="IPR000917">
    <property type="entry name" value="Sulfatase_N"/>
</dbReference>
<protein>
    <submittedName>
        <fullName evidence="4">Sulfatase-like hydrolase/transferase</fullName>
    </submittedName>
</protein>
<dbReference type="Pfam" id="PF00884">
    <property type="entry name" value="Sulfatase"/>
    <property type="match status" value="1"/>
</dbReference>
<dbReference type="RefSeq" id="WP_250928630.1">
    <property type="nucleotide sequence ID" value="NZ_JAMQBK010000027.1"/>
</dbReference>
<dbReference type="PANTHER" id="PTHR42693">
    <property type="entry name" value="ARYLSULFATASE FAMILY MEMBER"/>
    <property type="match status" value="1"/>
</dbReference>
<proteinExistence type="inferred from homology"/>
<evidence type="ECO:0000256" key="1">
    <source>
        <dbReference type="ARBA" id="ARBA00008779"/>
    </source>
</evidence>
<dbReference type="Gene3D" id="3.30.1120.10">
    <property type="match status" value="1"/>
</dbReference>
<comment type="similarity">
    <text evidence="1">Belongs to the sulfatase family.</text>
</comment>
<evidence type="ECO:0000313" key="5">
    <source>
        <dbReference type="Proteomes" id="UP001202961"/>
    </source>
</evidence>
<name>A0ABT0U2F4_9BACT</name>
<accession>A0ABT0U2F4</accession>
<dbReference type="SUPFAM" id="SSF53649">
    <property type="entry name" value="Alkaline phosphatase-like"/>
    <property type="match status" value="1"/>
</dbReference>
<evidence type="ECO:0000256" key="2">
    <source>
        <dbReference type="ARBA" id="ARBA00022801"/>
    </source>
</evidence>
<dbReference type="InterPro" id="IPR050738">
    <property type="entry name" value="Sulfatase"/>
</dbReference>
<dbReference type="Proteomes" id="UP001202961">
    <property type="component" value="Unassembled WGS sequence"/>
</dbReference>
<dbReference type="EMBL" id="JAMQBK010000027">
    <property type="protein sequence ID" value="MCM2370986.1"/>
    <property type="molecule type" value="Genomic_DNA"/>
</dbReference>
<dbReference type="Gene3D" id="3.40.720.10">
    <property type="entry name" value="Alkaline Phosphatase, subunit A"/>
    <property type="match status" value="1"/>
</dbReference>